<organism evidence="1 2">
    <name type="scientific">Sodiomyces alkalinus (strain CBS 110278 / VKM F-3762 / F11)</name>
    <name type="common">Alkaliphilic filamentous fungus</name>
    <dbReference type="NCBI Taxonomy" id="1314773"/>
    <lineage>
        <taxon>Eukaryota</taxon>
        <taxon>Fungi</taxon>
        <taxon>Dikarya</taxon>
        <taxon>Ascomycota</taxon>
        <taxon>Pezizomycotina</taxon>
        <taxon>Sordariomycetes</taxon>
        <taxon>Hypocreomycetidae</taxon>
        <taxon>Glomerellales</taxon>
        <taxon>Plectosphaerellaceae</taxon>
        <taxon>Sodiomyces</taxon>
    </lineage>
</organism>
<dbReference type="RefSeq" id="XP_028470019.1">
    <property type="nucleotide sequence ID" value="XM_028613713.1"/>
</dbReference>
<accession>A0A3N2Q602</accession>
<reference evidence="1 2" key="1">
    <citation type="journal article" date="2018" name="Mol. Ecol.">
        <title>The obligate alkalophilic soda-lake fungus Sodiomyces alkalinus has shifted to a protein diet.</title>
        <authorList>
            <person name="Grum-Grzhimaylo A.A."/>
            <person name="Falkoski D.L."/>
            <person name="van den Heuvel J."/>
            <person name="Valero-Jimenez C.A."/>
            <person name="Min B."/>
            <person name="Choi I.G."/>
            <person name="Lipzen A."/>
            <person name="Daum C.G."/>
            <person name="Aanen D.K."/>
            <person name="Tsang A."/>
            <person name="Henrissat B."/>
            <person name="Bilanenko E.N."/>
            <person name="de Vries R.P."/>
            <person name="van Kan J.A.L."/>
            <person name="Grigoriev I.V."/>
            <person name="Debets A.J.M."/>
        </authorList>
    </citation>
    <scope>NUCLEOTIDE SEQUENCE [LARGE SCALE GENOMIC DNA]</scope>
    <source>
        <strain evidence="1 2">F11</strain>
    </source>
</reference>
<evidence type="ECO:0000313" key="2">
    <source>
        <dbReference type="Proteomes" id="UP000272025"/>
    </source>
</evidence>
<evidence type="ECO:0000313" key="1">
    <source>
        <dbReference type="EMBL" id="ROT42213.1"/>
    </source>
</evidence>
<sequence>MKSVVESHVTVYLCKRARETREISVIGGPALTIDGVIGILLLPSLQHHLAHHESHIGN</sequence>
<gene>
    <name evidence="1" type="ORF">SODALDRAFT_354339</name>
</gene>
<keyword evidence="2" id="KW-1185">Reference proteome</keyword>
<proteinExistence type="predicted"/>
<dbReference type="GeneID" id="39582191"/>
<protein>
    <submittedName>
        <fullName evidence="1">Uncharacterized protein</fullName>
    </submittedName>
</protein>
<name>A0A3N2Q602_SODAK</name>
<dbReference type="EMBL" id="ML119051">
    <property type="protein sequence ID" value="ROT42213.1"/>
    <property type="molecule type" value="Genomic_DNA"/>
</dbReference>
<dbReference type="Proteomes" id="UP000272025">
    <property type="component" value="Unassembled WGS sequence"/>
</dbReference>
<dbReference type="AlphaFoldDB" id="A0A3N2Q602"/>